<sequence>MKQPSNSKKLFARQLQQQQNEILSKLRVKGTGSDDLAGWFLGPKAENTELLHHLIQRAMDNHCNDRKNLYPNDPVYVTEEMKQTPEYQETVRVLQHKLDVLLEELKGSVPFWSYRWQSHMNWDTTLPSMVGYFGTMLYNPNNVAAEASPVTTVLEMIVGDELCKMLGYNITDNNPAIPKAWGHITCDGSIANNEAMWAARNLKYYSISLAAAIKDTPELSQAGALQLTLANGTITTIGAASSWDLLNLSVDEVLSIPDRLQSEFNINLDLLTQILNNYSIQNIGFDGINKFLDSGIQSPSMMAASTCHYSWPKSAAVLGLGANNLIKVYVDENARLHIGRLREELQKSLDRKSPVLMVVAVIGSTEESAVDPLKDIVAVREEFRQKGLNFVIHGDAAWGGYFASILRQPEHEVLSKRALLYTPTLTMNDYVTEQYANIQECDSITIDPHKAGYIPYPAGGLCYKNGAMRNLVAFTAPVVYHGGIDPTVGIYGLEGSKPGAAAAAAYLSHQVIPLDQSGYGQILGKCLFNSKRLYSAFITMAEPDDPFIIVPFQRLPAEKHGEDPQKIKEQYDFIKNEIVPKTNEEIMSNAEAVELLPELGSDQIIITYTFNFKENGVLNKDVDKLNELNLNIFQALSLSPGEHDHPSKTPMYVTQSQFDNDSYGKSFVNSYKERLGISTDNDEPVNILISTTMNPWLTDTADGNFIPELVKALRQTVLEQVEKVVGAMELA</sequence>
<dbReference type="Pfam" id="PF00282">
    <property type="entry name" value="Pyridoxal_deC"/>
    <property type="match status" value="1"/>
</dbReference>
<evidence type="ECO:0000259" key="5">
    <source>
        <dbReference type="Pfam" id="PF21391"/>
    </source>
</evidence>
<evidence type="ECO:0000313" key="6">
    <source>
        <dbReference type="EMBL" id="ACU57599.1"/>
    </source>
</evidence>
<dbReference type="PANTHER" id="PTHR42735:SF4">
    <property type="entry name" value="PYRIDOXAL PHOSPHATE-DEPENDENT DECARBOXYLASE FAMILY PROTEIN"/>
    <property type="match status" value="1"/>
</dbReference>
<evidence type="ECO:0000313" key="7">
    <source>
        <dbReference type="Proteomes" id="UP000002215"/>
    </source>
</evidence>
<feature type="modified residue" description="N6-(pyridoxal phosphate)lysine" evidence="4">
    <location>
        <position position="450"/>
    </location>
</feature>
<evidence type="ECO:0000256" key="1">
    <source>
        <dbReference type="ARBA" id="ARBA00001933"/>
    </source>
</evidence>
<dbReference type="SUPFAM" id="SSF53383">
    <property type="entry name" value="PLP-dependent transferases"/>
    <property type="match status" value="1"/>
</dbReference>
<dbReference type="KEGG" id="cpi:Cpin_0093"/>
<evidence type="ECO:0000256" key="3">
    <source>
        <dbReference type="ARBA" id="ARBA00023239"/>
    </source>
</evidence>
<reference evidence="6 7" key="2">
    <citation type="journal article" date="2010" name="Stand. Genomic Sci.">
        <title>Complete genome sequence of Chitinophaga pinensis type strain (UQM 2034).</title>
        <authorList>
            <person name="Glavina Del Rio T."/>
            <person name="Abt B."/>
            <person name="Spring S."/>
            <person name="Lapidus A."/>
            <person name="Nolan M."/>
            <person name="Tice H."/>
            <person name="Copeland A."/>
            <person name="Cheng J.F."/>
            <person name="Chen F."/>
            <person name="Bruce D."/>
            <person name="Goodwin L."/>
            <person name="Pitluck S."/>
            <person name="Ivanova N."/>
            <person name="Mavromatis K."/>
            <person name="Mikhailova N."/>
            <person name="Pati A."/>
            <person name="Chen A."/>
            <person name="Palaniappan K."/>
            <person name="Land M."/>
            <person name="Hauser L."/>
            <person name="Chang Y.J."/>
            <person name="Jeffries C.D."/>
            <person name="Chain P."/>
            <person name="Saunders E."/>
            <person name="Detter J.C."/>
            <person name="Brettin T."/>
            <person name="Rohde M."/>
            <person name="Goker M."/>
            <person name="Bristow J."/>
            <person name="Eisen J.A."/>
            <person name="Markowitz V."/>
            <person name="Hugenholtz P."/>
            <person name="Kyrpides N.C."/>
            <person name="Klenk H.P."/>
            <person name="Lucas S."/>
        </authorList>
    </citation>
    <scope>NUCLEOTIDE SEQUENCE [LARGE SCALE GENOMIC DNA]</scope>
    <source>
        <strain evidence="7">ATCC 43595 / DSM 2588 / LMG 13176 / NBRC 15968 / NCIMB 11800 / UQM 2034</strain>
    </source>
</reference>
<dbReference type="Pfam" id="PF21391">
    <property type="entry name" value="tyr_de_CO2_C"/>
    <property type="match status" value="1"/>
</dbReference>
<dbReference type="InterPro" id="IPR049373">
    <property type="entry name" value="TyrDC_C"/>
</dbReference>
<name>A0A979FYR8_CHIPD</name>
<evidence type="ECO:0000256" key="4">
    <source>
        <dbReference type="PIRSR" id="PIRSR602129-50"/>
    </source>
</evidence>
<dbReference type="Gene3D" id="3.40.640.10">
    <property type="entry name" value="Type I PLP-dependent aspartate aminotransferase-like (Major domain)"/>
    <property type="match status" value="1"/>
</dbReference>
<keyword evidence="2 4" id="KW-0663">Pyridoxal phosphate</keyword>
<protein>
    <submittedName>
        <fullName evidence="6">Group II decarboxylase family protein</fullName>
    </submittedName>
</protein>
<dbReference type="InterPro" id="IPR015421">
    <property type="entry name" value="PyrdxlP-dep_Trfase_major"/>
</dbReference>
<accession>A0A979FYR8</accession>
<dbReference type="RefSeq" id="WP_012787775.1">
    <property type="nucleotide sequence ID" value="NC_013132.1"/>
</dbReference>
<dbReference type="EMBL" id="CP001699">
    <property type="protein sequence ID" value="ACU57599.1"/>
    <property type="molecule type" value="Genomic_DNA"/>
</dbReference>
<dbReference type="AlphaFoldDB" id="A0A979FYR8"/>
<dbReference type="InterPro" id="IPR015424">
    <property type="entry name" value="PyrdxlP-dep_Trfase"/>
</dbReference>
<dbReference type="InterPro" id="IPR002129">
    <property type="entry name" value="PyrdxlP-dep_de-COase"/>
</dbReference>
<dbReference type="GO" id="GO:0016830">
    <property type="term" value="F:carbon-carbon lyase activity"/>
    <property type="evidence" value="ECO:0007669"/>
    <property type="project" value="InterPro"/>
</dbReference>
<gene>
    <name evidence="6" type="ordered locus">Cpin_0093</name>
</gene>
<comment type="cofactor">
    <cofactor evidence="1 4">
        <name>pyridoxal 5'-phosphate</name>
        <dbReference type="ChEBI" id="CHEBI:597326"/>
    </cofactor>
</comment>
<dbReference type="Proteomes" id="UP000002215">
    <property type="component" value="Chromosome"/>
</dbReference>
<evidence type="ECO:0000256" key="2">
    <source>
        <dbReference type="ARBA" id="ARBA00022898"/>
    </source>
</evidence>
<organism evidence="6 7">
    <name type="scientific">Chitinophaga pinensis (strain ATCC 43595 / DSM 2588 / LMG 13176 / NBRC 15968 / NCIMB 11800 / UQM 2034)</name>
    <dbReference type="NCBI Taxonomy" id="485918"/>
    <lineage>
        <taxon>Bacteria</taxon>
        <taxon>Pseudomonadati</taxon>
        <taxon>Bacteroidota</taxon>
        <taxon>Chitinophagia</taxon>
        <taxon>Chitinophagales</taxon>
        <taxon>Chitinophagaceae</taxon>
        <taxon>Chitinophaga</taxon>
    </lineage>
</organism>
<feature type="domain" description="L-tyrosine decarboxylase C-terminal" evidence="5">
    <location>
        <begin position="610"/>
        <end position="712"/>
    </location>
</feature>
<reference evidence="7" key="1">
    <citation type="submission" date="2009-08" db="EMBL/GenBank/DDBJ databases">
        <title>The complete genome of Chitinophaga pinensis DSM 2588.</title>
        <authorList>
            <consortium name="US DOE Joint Genome Institute (JGI-PGF)"/>
            <person name="Lucas S."/>
            <person name="Copeland A."/>
            <person name="Lapidus A."/>
            <person name="Glavina del Rio T."/>
            <person name="Dalin E."/>
            <person name="Tice H."/>
            <person name="Bruce D."/>
            <person name="Goodwin L."/>
            <person name="Pitluck S."/>
            <person name="Kyrpides N."/>
            <person name="Mavromatis K."/>
            <person name="Ivanova N."/>
            <person name="Mikhailova N."/>
            <person name="Sims D."/>
            <person name="Meinche L."/>
            <person name="Brettin T."/>
            <person name="Detter J.C."/>
            <person name="Han C."/>
            <person name="Larimer F."/>
            <person name="Land M."/>
            <person name="Hauser L."/>
            <person name="Markowitz V."/>
            <person name="Cheng J.-F."/>
            <person name="Hugenholtz P."/>
            <person name="Woyke T."/>
            <person name="Wu D."/>
            <person name="Spring S."/>
            <person name="Klenk H.-P."/>
            <person name="Eisen J.A."/>
        </authorList>
    </citation>
    <scope>NUCLEOTIDE SEQUENCE [LARGE SCALE GENOMIC DNA]</scope>
    <source>
        <strain evidence="7">ATCC 43595 / DSM 2588 / LMG 13176 / NBRC 15968 / NCIMB 11800 / UQM 2034</strain>
    </source>
</reference>
<dbReference type="GO" id="GO:0019752">
    <property type="term" value="P:carboxylic acid metabolic process"/>
    <property type="evidence" value="ECO:0007669"/>
    <property type="project" value="InterPro"/>
</dbReference>
<proteinExistence type="predicted"/>
<dbReference type="GO" id="GO:0030170">
    <property type="term" value="F:pyridoxal phosphate binding"/>
    <property type="evidence" value="ECO:0007669"/>
    <property type="project" value="InterPro"/>
</dbReference>
<keyword evidence="3" id="KW-0456">Lyase</keyword>
<dbReference type="OrthoDB" id="9803665at2"/>
<dbReference type="InterPro" id="IPR050477">
    <property type="entry name" value="GrpII_AminoAcid_Decarb"/>
</dbReference>
<dbReference type="PANTHER" id="PTHR42735">
    <property type="match status" value="1"/>
</dbReference>